<evidence type="ECO:0000313" key="2">
    <source>
        <dbReference type="EMBL" id="TDD42102.1"/>
    </source>
</evidence>
<keyword evidence="1" id="KW-0732">Signal</keyword>
<evidence type="ECO:0000256" key="1">
    <source>
        <dbReference type="SAM" id="SignalP"/>
    </source>
</evidence>
<feature type="chain" id="PRO_5020273009" evidence="1">
    <location>
        <begin position="29"/>
        <end position="279"/>
    </location>
</feature>
<dbReference type="Proteomes" id="UP000294947">
    <property type="component" value="Unassembled WGS sequence"/>
</dbReference>
<feature type="signal peptide" evidence="1">
    <location>
        <begin position="1"/>
        <end position="28"/>
    </location>
</feature>
<dbReference type="EMBL" id="SMKW01000051">
    <property type="protein sequence ID" value="TDD42102.1"/>
    <property type="molecule type" value="Genomic_DNA"/>
</dbReference>
<sequence>MRPWTTRTVKAAVVAAGFAAVGTGAASAAESTDLPKPDLSSVPDNIGVLAPLNACQMQNGPGYSSTKAPCADTQLYANTPNLVKKVGADITTTAHGIGGEMRDGRPVLAPGKPNRVLGHVFAETTRVEQMTKNRPTIGGSVAPDHLGVASERIPEATLLDAEVGPREPGHQGMSALDTAVELTAAQGYATEPLANPVGAVAPALQRNPLQNSGKQVALPQPEKLVPALEKTPVTSELNSGLSGGARDVAQQVTGSLPNAPVHRITGQLPSVGDVARTLR</sequence>
<protein>
    <submittedName>
        <fullName evidence="2">Uncharacterized protein</fullName>
    </submittedName>
</protein>
<reference evidence="2 3" key="1">
    <citation type="submission" date="2019-03" db="EMBL/GenBank/DDBJ databases">
        <title>Draft genome sequences of novel Actinobacteria.</title>
        <authorList>
            <person name="Sahin N."/>
            <person name="Ay H."/>
            <person name="Saygin H."/>
        </authorList>
    </citation>
    <scope>NUCLEOTIDE SEQUENCE [LARGE SCALE GENOMIC DNA]</scope>
    <source>
        <strain evidence="2 3">7K502</strain>
    </source>
</reference>
<dbReference type="AlphaFoldDB" id="A0A4R4YFU0"/>
<comment type="caution">
    <text evidence="2">The sequence shown here is derived from an EMBL/GenBank/DDBJ whole genome shotgun (WGS) entry which is preliminary data.</text>
</comment>
<evidence type="ECO:0000313" key="3">
    <source>
        <dbReference type="Proteomes" id="UP000294947"/>
    </source>
</evidence>
<keyword evidence="3" id="KW-1185">Reference proteome</keyword>
<name>A0A4R4YFU0_9PSEU</name>
<gene>
    <name evidence="2" type="ORF">E1288_30445</name>
</gene>
<proteinExistence type="predicted"/>
<organism evidence="2 3">
    <name type="scientific">Saccharopolyspora elongata</name>
    <dbReference type="NCBI Taxonomy" id="2530387"/>
    <lineage>
        <taxon>Bacteria</taxon>
        <taxon>Bacillati</taxon>
        <taxon>Actinomycetota</taxon>
        <taxon>Actinomycetes</taxon>
        <taxon>Pseudonocardiales</taxon>
        <taxon>Pseudonocardiaceae</taxon>
        <taxon>Saccharopolyspora</taxon>
    </lineage>
</organism>
<accession>A0A4R4YFU0</accession>